<evidence type="ECO:0000313" key="3">
    <source>
        <dbReference type="EMBL" id="WVW78387.1"/>
    </source>
</evidence>
<gene>
    <name evidence="2" type="ORF">I302_03713</name>
    <name evidence="3" type="ORF">I302_100341</name>
</gene>
<feature type="compositionally biased region" description="Low complexity" evidence="1">
    <location>
        <begin position="28"/>
        <end position="46"/>
    </location>
</feature>
<accession>A0A1B9G4U4</accession>
<dbReference type="GeneID" id="30208112"/>
<evidence type="ECO:0000313" key="2">
    <source>
        <dbReference type="EMBL" id="OCF26036.1"/>
    </source>
</evidence>
<keyword evidence="4" id="KW-1185">Reference proteome</keyword>
<reference evidence="2" key="3">
    <citation type="submission" date="2014-01" db="EMBL/GenBank/DDBJ databases">
        <title>Evolution of pathogenesis and genome organization in the Tremellales.</title>
        <authorList>
            <person name="Cuomo C."/>
            <person name="Litvintseva A."/>
            <person name="Heitman J."/>
            <person name="Chen Y."/>
            <person name="Sun S."/>
            <person name="Springer D."/>
            <person name="Dromer F."/>
            <person name="Young S."/>
            <person name="Zeng Q."/>
            <person name="Chapman S."/>
            <person name="Gujja S."/>
            <person name="Saif S."/>
            <person name="Birren B."/>
        </authorList>
    </citation>
    <scope>NUCLEOTIDE SEQUENCE</scope>
    <source>
        <strain evidence="2">CBS 10118</strain>
    </source>
</reference>
<dbReference type="KEGG" id="kbi:30208112"/>
<reference evidence="3" key="4">
    <citation type="submission" date="2024-02" db="EMBL/GenBank/DDBJ databases">
        <title>Comparative genomics of Cryptococcus and Kwoniella reveals pathogenesis evolution and contrasting modes of karyotype evolution via chromosome fusion or intercentromeric recombination.</title>
        <authorList>
            <person name="Coelho M.A."/>
            <person name="David-Palma M."/>
            <person name="Shea T."/>
            <person name="Bowers K."/>
            <person name="McGinley-Smith S."/>
            <person name="Mohammad A.W."/>
            <person name="Gnirke A."/>
            <person name="Yurkov A.M."/>
            <person name="Nowrousian M."/>
            <person name="Sun S."/>
            <person name="Cuomo C.A."/>
            <person name="Heitman J."/>
        </authorList>
    </citation>
    <scope>NUCLEOTIDE SEQUENCE</scope>
    <source>
        <strain evidence="3">CBS 10118</strain>
    </source>
</reference>
<dbReference type="RefSeq" id="XP_019047106.1">
    <property type="nucleotide sequence ID" value="XM_019190358.1"/>
</dbReference>
<dbReference type="OrthoDB" id="10539098at2759"/>
<evidence type="ECO:0000313" key="4">
    <source>
        <dbReference type="Proteomes" id="UP000092730"/>
    </source>
</evidence>
<dbReference type="Proteomes" id="UP000092730">
    <property type="component" value="Chromosome 1"/>
</dbReference>
<dbReference type="EMBL" id="CP144541">
    <property type="protein sequence ID" value="WVW78387.1"/>
    <property type="molecule type" value="Genomic_DNA"/>
</dbReference>
<protein>
    <submittedName>
        <fullName evidence="2">Uncharacterized protein</fullName>
    </submittedName>
</protein>
<feature type="region of interest" description="Disordered" evidence="1">
    <location>
        <begin position="23"/>
        <end position="46"/>
    </location>
</feature>
<dbReference type="VEuPathDB" id="FungiDB:I302_03713"/>
<organism evidence="2">
    <name type="scientific">Kwoniella bestiolae CBS 10118</name>
    <dbReference type="NCBI Taxonomy" id="1296100"/>
    <lineage>
        <taxon>Eukaryota</taxon>
        <taxon>Fungi</taxon>
        <taxon>Dikarya</taxon>
        <taxon>Basidiomycota</taxon>
        <taxon>Agaricomycotina</taxon>
        <taxon>Tremellomycetes</taxon>
        <taxon>Tremellales</taxon>
        <taxon>Cryptococcaceae</taxon>
        <taxon>Kwoniella</taxon>
    </lineage>
</organism>
<reference evidence="2" key="1">
    <citation type="submission" date="2013-07" db="EMBL/GenBank/DDBJ databases">
        <title>The Genome Sequence of Cryptococcus bestiolae CBS10118.</title>
        <authorList>
            <consortium name="The Broad Institute Genome Sequencing Platform"/>
            <person name="Cuomo C."/>
            <person name="Litvintseva A."/>
            <person name="Chen Y."/>
            <person name="Heitman J."/>
            <person name="Sun S."/>
            <person name="Springer D."/>
            <person name="Dromer F."/>
            <person name="Young S.K."/>
            <person name="Zeng Q."/>
            <person name="Gargeya S."/>
            <person name="Fitzgerald M."/>
            <person name="Abouelleil A."/>
            <person name="Alvarado L."/>
            <person name="Berlin A.M."/>
            <person name="Chapman S.B."/>
            <person name="Dewar J."/>
            <person name="Goldberg J."/>
            <person name="Griggs A."/>
            <person name="Gujja S."/>
            <person name="Hansen M."/>
            <person name="Howarth C."/>
            <person name="Imamovic A."/>
            <person name="Larimer J."/>
            <person name="McCowan C."/>
            <person name="Murphy C."/>
            <person name="Pearson M."/>
            <person name="Priest M."/>
            <person name="Roberts A."/>
            <person name="Saif S."/>
            <person name="Shea T."/>
            <person name="Sykes S."/>
            <person name="Wortman J."/>
            <person name="Nusbaum C."/>
            <person name="Birren B."/>
        </authorList>
    </citation>
    <scope>NUCLEOTIDE SEQUENCE [LARGE SCALE GENOMIC DNA]</scope>
    <source>
        <strain evidence="2">CBS 10118</strain>
    </source>
</reference>
<sequence length="222" mass="23663">MPYSSISSLSEYTDGTQSVRLSWERDASSAPSIASSATSAASRSASTGVPGIYFNPNISDFFSDSGTGSPWQPLSRSVDSAHLAASVFGERGDHTFEASAPDHSSQAYSTEFPTAANTATSSAIMISIDESAKSRFEDILNSDQYISEPSPPPSTTSIAQSMWNRTKSYASSFGSSIARAFSNSSPHDRNYRDSNLGIGRISDFEQDEDLESGIASFLGSNR</sequence>
<proteinExistence type="predicted"/>
<name>A0A1B9G4U4_9TREE</name>
<dbReference type="EMBL" id="KI894020">
    <property type="protein sequence ID" value="OCF26036.1"/>
    <property type="molecule type" value="Genomic_DNA"/>
</dbReference>
<evidence type="ECO:0000256" key="1">
    <source>
        <dbReference type="SAM" id="MobiDB-lite"/>
    </source>
</evidence>
<dbReference type="AlphaFoldDB" id="A0A1B9G4U4"/>
<reference evidence="3" key="2">
    <citation type="submission" date="2013-07" db="EMBL/GenBank/DDBJ databases">
        <authorList>
            <consortium name="The Broad Institute Genome Sequencing Platform"/>
            <person name="Cuomo C."/>
            <person name="Litvintseva A."/>
            <person name="Chen Y."/>
            <person name="Heitman J."/>
            <person name="Sun S."/>
            <person name="Springer D."/>
            <person name="Dromer F."/>
            <person name="Young S.K."/>
            <person name="Zeng Q."/>
            <person name="Gargeya S."/>
            <person name="Fitzgerald M."/>
            <person name="Abouelleil A."/>
            <person name="Alvarado L."/>
            <person name="Berlin A.M."/>
            <person name="Chapman S.B."/>
            <person name="Dewar J."/>
            <person name="Goldberg J."/>
            <person name="Griggs A."/>
            <person name="Gujja S."/>
            <person name="Hansen M."/>
            <person name="Howarth C."/>
            <person name="Imamovic A."/>
            <person name="Larimer J."/>
            <person name="McCowan C."/>
            <person name="Murphy C."/>
            <person name="Pearson M."/>
            <person name="Priest M."/>
            <person name="Roberts A."/>
            <person name="Saif S."/>
            <person name="Shea T."/>
            <person name="Sykes S."/>
            <person name="Wortman J."/>
            <person name="Nusbaum C."/>
            <person name="Birren B."/>
        </authorList>
    </citation>
    <scope>NUCLEOTIDE SEQUENCE</scope>
    <source>
        <strain evidence="3">CBS 10118</strain>
    </source>
</reference>